<dbReference type="Proteomes" id="UP000618579">
    <property type="component" value="Unassembled WGS sequence"/>
</dbReference>
<reference evidence="2 3" key="1">
    <citation type="submission" date="2019-10" db="EMBL/GenBank/DDBJ databases">
        <title>Description of Paenibacillus pedi sp. nov.</title>
        <authorList>
            <person name="Carlier A."/>
            <person name="Qi S."/>
        </authorList>
    </citation>
    <scope>NUCLEOTIDE SEQUENCE [LARGE SCALE GENOMIC DNA]</scope>
    <source>
        <strain evidence="2 3">LMG 31457</strain>
    </source>
</reference>
<comment type="caution">
    <text evidence="2">The sequence shown here is derived from an EMBL/GenBank/DDBJ whole genome shotgun (WGS) entry which is preliminary data.</text>
</comment>
<keyword evidence="3" id="KW-1185">Reference proteome</keyword>
<protein>
    <recommendedName>
        <fullName evidence="4">Tail assembly chaperone</fullName>
    </recommendedName>
</protein>
<accession>A0ABX1ZE85</accession>
<dbReference type="EMBL" id="WHNZ01000004">
    <property type="protein sequence ID" value="NOU98423.1"/>
    <property type="molecule type" value="Genomic_DNA"/>
</dbReference>
<evidence type="ECO:0000313" key="2">
    <source>
        <dbReference type="EMBL" id="NOU98423.1"/>
    </source>
</evidence>
<gene>
    <name evidence="2" type="ORF">GC097_00080</name>
</gene>
<feature type="compositionally biased region" description="Basic and acidic residues" evidence="1">
    <location>
        <begin position="37"/>
        <end position="48"/>
    </location>
</feature>
<sequence length="127" mass="14201">MTQNNVIKSITLTPDFRLTTDGDRNFILERRHTVDPTKAPGFERRNAEAIEATGAALPTEKRDDWREDGYYGFTAAGLSAALSTVAVRSAWAQSEDMADYIDRIAQEQRRLTELTSGLREAPADETH</sequence>
<evidence type="ECO:0008006" key="4">
    <source>
        <dbReference type="Google" id="ProtNLM"/>
    </source>
</evidence>
<name>A0ABX1ZE85_9BACL</name>
<evidence type="ECO:0000256" key="1">
    <source>
        <dbReference type="SAM" id="MobiDB-lite"/>
    </source>
</evidence>
<feature type="region of interest" description="Disordered" evidence="1">
    <location>
        <begin position="37"/>
        <end position="61"/>
    </location>
</feature>
<dbReference type="RefSeq" id="WP_171681318.1">
    <property type="nucleotide sequence ID" value="NZ_WHNZ01000004.1"/>
</dbReference>
<organism evidence="2 3">
    <name type="scientific">Paenibacillus planticolens</name>
    <dbReference type="NCBI Taxonomy" id="2654976"/>
    <lineage>
        <taxon>Bacteria</taxon>
        <taxon>Bacillati</taxon>
        <taxon>Bacillota</taxon>
        <taxon>Bacilli</taxon>
        <taxon>Bacillales</taxon>
        <taxon>Paenibacillaceae</taxon>
        <taxon>Paenibacillus</taxon>
    </lineage>
</organism>
<evidence type="ECO:0000313" key="3">
    <source>
        <dbReference type="Proteomes" id="UP000618579"/>
    </source>
</evidence>
<proteinExistence type="predicted"/>